<name>A0A128A0E8_9ARCH</name>
<dbReference type="Proteomes" id="UP000196239">
    <property type="component" value="Chromosome 1"/>
</dbReference>
<evidence type="ECO:0000313" key="2">
    <source>
        <dbReference type="Proteomes" id="UP000196239"/>
    </source>
</evidence>
<keyword evidence="2" id="KW-1185">Reference proteome</keyword>
<proteinExistence type="predicted"/>
<organism evidence="1 2">
    <name type="scientific">Nitrosotalea devaniterrae</name>
    <dbReference type="NCBI Taxonomy" id="1078905"/>
    <lineage>
        <taxon>Archaea</taxon>
        <taxon>Nitrososphaerota</taxon>
        <taxon>Nitrososphaeria</taxon>
        <taxon>Nitrosotaleales</taxon>
        <taxon>Nitrosotaleaceae</taxon>
        <taxon>Nitrosotalea</taxon>
    </lineage>
</organism>
<accession>A0A128A0E8</accession>
<dbReference type="EMBL" id="LN890280">
    <property type="protein sequence ID" value="CUR50811.1"/>
    <property type="molecule type" value="Genomic_DNA"/>
</dbReference>
<dbReference type="AlphaFoldDB" id="A0A128A0E8"/>
<sequence>MKFHSGTHSGTAVSGLETVNFSVIMKRGKENQVGISYGLKNN</sequence>
<protein>
    <submittedName>
        <fullName evidence="1">Uncharacterized protein</fullName>
    </submittedName>
</protein>
<gene>
    <name evidence="1" type="ORF">NDEV_0046</name>
</gene>
<reference evidence="2" key="1">
    <citation type="submission" date="2015-10" db="EMBL/GenBank/DDBJ databases">
        <authorList>
            <person name="Lehtovirta-Morley L.E."/>
            <person name="Vieille C."/>
        </authorList>
    </citation>
    <scope>NUCLEOTIDE SEQUENCE [LARGE SCALE GENOMIC DNA]</scope>
</reference>
<evidence type="ECO:0000313" key="1">
    <source>
        <dbReference type="EMBL" id="CUR50811.1"/>
    </source>
</evidence>
<dbReference type="KEGG" id="ndv:NDEV_0046"/>